<reference evidence="1 2" key="1">
    <citation type="submission" date="2018-11" db="EMBL/GenBank/DDBJ databases">
        <title>The first complete genome of Serratia liquefaciens isolated from metalophyte plant revel distinctness adaptive mechanisms in an extreme habitat.</title>
        <authorList>
            <person name="Caneschi W.L."/>
            <person name="Sanchez A.B."/>
            <person name="Felestrino E.B."/>
            <person name="Assis R.A.B."/>
            <person name="Lemes C.G.C."/>
            <person name="Cordeiro I.F."/>
            <person name="Fonseca N.P."/>
            <person name="Villa M."/>
            <person name="Vieira I.T."/>
            <person name="Moraes L.A."/>
            <person name="Kamino L.H.Y."/>
            <person name="do Carmo F."/>
            <person name="Garcia C.M."/>
            <person name="Almeida N.F."/>
            <person name="Silva R.S."/>
            <person name="Ferro J.A."/>
            <person name="Ferro M.I.T."/>
            <person name="Varani A.M."/>
            <person name="Ferreira R.M."/>
            <person name="dos Santos V.L."/>
            <person name="Silva U.C."/>
            <person name="Setubal J.C."/>
            <person name="Moreira L.M."/>
        </authorList>
    </citation>
    <scope>NUCLEOTIDE SEQUENCE [LARGE SCALE GENOMIC DNA]</scope>
    <source>
        <strain evidence="1 2">FG3</strain>
    </source>
</reference>
<dbReference type="AlphaFoldDB" id="A0A515CRI7"/>
<protein>
    <recommendedName>
        <fullName evidence="3">Tail spike TSP1/Gp66 N-terminal domain-containing protein</fullName>
    </recommendedName>
</protein>
<dbReference type="Proteomes" id="UP000317572">
    <property type="component" value="Chromosome"/>
</dbReference>
<dbReference type="RefSeq" id="WP_142814633.1">
    <property type="nucleotide sequence ID" value="NZ_CP033893.1"/>
</dbReference>
<name>A0A515CRI7_SERLI</name>
<evidence type="ECO:0000313" key="2">
    <source>
        <dbReference type="Proteomes" id="UP000317572"/>
    </source>
</evidence>
<organism evidence="1 2">
    <name type="scientific">Serratia liquefaciens</name>
    <dbReference type="NCBI Taxonomy" id="614"/>
    <lineage>
        <taxon>Bacteria</taxon>
        <taxon>Pseudomonadati</taxon>
        <taxon>Pseudomonadota</taxon>
        <taxon>Gammaproteobacteria</taxon>
        <taxon>Enterobacterales</taxon>
        <taxon>Yersiniaceae</taxon>
        <taxon>Serratia</taxon>
    </lineage>
</organism>
<evidence type="ECO:0008006" key="3">
    <source>
        <dbReference type="Google" id="ProtNLM"/>
    </source>
</evidence>
<proteinExistence type="predicted"/>
<evidence type="ECO:0000313" key="1">
    <source>
        <dbReference type="EMBL" id="QDL30776.1"/>
    </source>
</evidence>
<gene>
    <name evidence="1" type="ORF">EGO53_02770</name>
</gene>
<sequence length="806" mass="87741">MTVSTEISREEYTGNGVTTDFDYRFRVFSADELVVAVADTTENISTLVLNTDYTVTGAGSRTGGKVKLVNPLANAWRISIERDLPVTQETDVRNQGNFFPEVHEDAFDKLTMLIQQAFGVFGLALRKPNWLARYYDAKGNRIVNLGNPVNGQDAATKQYVDSTNDGWFKRTIRVPENYVEQVPTVAGRKGRLFAWNNVGKPIAVHSETDGGTQLEIDMAGADGLKYIGRCDNLAQLRSMEPERDKQLISVSADAGALTFGGRHYVADLTDSESPDNAGVTVVTAGGKRWKLVRESDSVKLEWFKWADNTWDQAWAGIIAYFSYLYSTPYTQTAYVIVPAYKITLTAPLVLPPTIDWVIEGAAGHKIRASVLDFNIPKSKAIANNWLTTAVINHFTDTWALTSLTLRNIAITGNGTLASGSGDENGWAYMHGVKCRTIASMWDDVAIQNFRGAGIWFDNAFDCSFNRASVFACGRMKEGYDYSNPAHVADPAACDYPPIWIMSTRGSTGGGNTDASNFLSFYGGSYELNNCTPFIRIGSGIQFSWANLHSERPGRSNMSPSWPMGIFCENSGEAWFQSCGVSEFATFLRLGRYSQTYVNDCGRIGGSIVPIDTKNTGAARFRATNCIFSGITIPFNMPGDWNFVNCSMTSLTTSIFSGGTFLTNCRVYNDVNISAPAGNPVGSASGVRIINSNIQGNVTGSSTAQRISLIGNYILGDLTLSGANCVDAYNHVQGNKSIANQATNWAIGKDYPGVIWVNTNFSEIGGTVQQGQLILKRTFGPTSNYGWVVLTTGTNGGGATFAPLNHD</sequence>
<accession>A0A515CRI7</accession>
<dbReference type="EMBL" id="CP033893">
    <property type="protein sequence ID" value="QDL30776.1"/>
    <property type="molecule type" value="Genomic_DNA"/>
</dbReference>